<dbReference type="SUPFAM" id="SSF52418">
    <property type="entry name" value="Nucleoside phosphorylase/phosphoribosyltransferase catalytic domain"/>
    <property type="match status" value="1"/>
</dbReference>
<dbReference type="GO" id="GO:0009032">
    <property type="term" value="F:thymidine phosphorylase activity"/>
    <property type="evidence" value="ECO:0007669"/>
    <property type="project" value="UniProtKB-EC"/>
</dbReference>
<dbReference type="Pfam" id="PF07831">
    <property type="entry name" value="PYNP_C"/>
    <property type="match status" value="1"/>
</dbReference>
<evidence type="ECO:0000256" key="4">
    <source>
        <dbReference type="ARBA" id="ARBA00022679"/>
    </source>
</evidence>
<dbReference type="GO" id="GO:0006213">
    <property type="term" value="P:pyrimidine nucleoside metabolic process"/>
    <property type="evidence" value="ECO:0007669"/>
    <property type="project" value="InterPro"/>
</dbReference>
<dbReference type="PROSITE" id="PS00647">
    <property type="entry name" value="THYMID_PHOSPHORYLASE"/>
    <property type="match status" value="1"/>
</dbReference>
<proteinExistence type="inferred from homology"/>
<gene>
    <name evidence="6" type="ORF">J0M35_05005</name>
</gene>
<comment type="subunit">
    <text evidence="2">Homodimer.</text>
</comment>
<dbReference type="SMART" id="SM00941">
    <property type="entry name" value="PYNP_C"/>
    <property type="match status" value="1"/>
</dbReference>
<name>A0A8J7TM70_9BACT</name>
<dbReference type="InterPro" id="IPR035902">
    <property type="entry name" value="Nuc_phospho_transferase"/>
</dbReference>
<comment type="similarity">
    <text evidence="1">Belongs to the thymidine/pyrimidine-nucleoside phosphorylase family.</text>
</comment>
<dbReference type="PANTHER" id="PTHR10515">
    <property type="entry name" value="THYMIDINE PHOSPHORYLASE"/>
    <property type="match status" value="1"/>
</dbReference>
<reference evidence="6" key="1">
    <citation type="submission" date="2021-02" db="EMBL/GenBank/DDBJ databases">
        <title>Genome-Resolved Metagenomics of a Microbial Community Performing Photosynthetic Biological Nutrient Removal.</title>
        <authorList>
            <person name="Mcdaniel E.A."/>
        </authorList>
    </citation>
    <scope>NUCLEOTIDE SEQUENCE</scope>
    <source>
        <strain evidence="6">UWPOB_OBS1</strain>
    </source>
</reference>
<dbReference type="Pfam" id="PF02885">
    <property type="entry name" value="Glycos_trans_3N"/>
    <property type="match status" value="1"/>
</dbReference>
<evidence type="ECO:0000313" key="7">
    <source>
        <dbReference type="Proteomes" id="UP000664277"/>
    </source>
</evidence>
<dbReference type="EC" id="2.4.2.4" evidence="6"/>
<dbReference type="InterPro" id="IPR017872">
    <property type="entry name" value="Pyrmidine_PPase_CS"/>
</dbReference>
<dbReference type="InterPro" id="IPR036320">
    <property type="entry name" value="Glycosyl_Trfase_fam3_N_dom_sf"/>
</dbReference>
<dbReference type="GO" id="GO:0005829">
    <property type="term" value="C:cytosol"/>
    <property type="evidence" value="ECO:0007669"/>
    <property type="project" value="TreeGrafter"/>
</dbReference>
<dbReference type="InterPro" id="IPR013102">
    <property type="entry name" value="PYNP_C"/>
</dbReference>
<dbReference type="AlphaFoldDB" id="A0A8J7TM70"/>
<dbReference type="SUPFAM" id="SSF47648">
    <property type="entry name" value="Nucleoside phosphorylase/phosphoribosyltransferase N-terminal domain"/>
    <property type="match status" value="1"/>
</dbReference>
<protein>
    <submittedName>
        <fullName evidence="6">Thymidine phosphorylase</fullName>
        <ecNumber evidence="6">2.4.2.4</ecNumber>
    </submittedName>
</protein>
<evidence type="ECO:0000256" key="3">
    <source>
        <dbReference type="ARBA" id="ARBA00022676"/>
    </source>
</evidence>
<dbReference type="GO" id="GO:0006206">
    <property type="term" value="P:pyrimidine nucleobase metabolic process"/>
    <property type="evidence" value="ECO:0007669"/>
    <property type="project" value="InterPro"/>
</dbReference>
<keyword evidence="4 6" id="KW-0808">Transferase</keyword>
<sequence length="438" mass="46228">MKMIDLILAKRSGGSHSREQIQFLVDGIMDGSIPDYQLSAWLMAVCWQGMNMEETAFLTDAMCHSGQVLDLSELGSVVGDKHSTGGVGDKTTLVFVPLLAAAGIPMAKLSGRGLGHTGGTIDKLEAIPGFKVDLSTADFIKQVKGIGMAIGGQTAELAPADGKIYALRDVTGTVESIPLISASVMSKKLAAGANLIILDVKCGKGAFMETEEKAKELAATMASVGRILKRPVLAVVTDMEQPLGYAVGHTVEVIEAIETLKGRGPDDLHELCMELGGLALIEAGKAKSKEEAEAKLKELISSGKALQTFAKLIEAQGGDSKVLEDYSLMPTAKLKKEFLVPGQAAETKWIAHIDGRKIAEAAKVMGAGRTKKGDPIDLSVGLVLKGKCGDKLKGGEAAAIVYCNDEKQFEAACAKLREAFTFSDKEIAKPSLIKATVK</sequence>
<evidence type="ECO:0000256" key="1">
    <source>
        <dbReference type="ARBA" id="ARBA00006915"/>
    </source>
</evidence>
<dbReference type="InterPro" id="IPR000312">
    <property type="entry name" value="Glycosyl_Trfase_fam3"/>
</dbReference>
<dbReference type="NCBIfam" id="NF004490">
    <property type="entry name" value="PRK05820.1"/>
    <property type="match status" value="1"/>
</dbReference>
<comment type="caution">
    <text evidence="6">The sequence shown here is derived from an EMBL/GenBank/DDBJ whole genome shotgun (WGS) entry which is preliminary data.</text>
</comment>
<dbReference type="InterPro" id="IPR017459">
    <property type="entry name" value="Glycosyl_Trfase_fam3_N_dom"/>
</dbReference>
<accession>A0A8J7TM70</accession>
<dbReference type="GO" id="GO:0004645">
    <property type="term" value="F:1,4-alpha-oligoglucan phosphorylase activity"/>
    <property type="evidence" value="ECO:0007669"/>
    <property type="project" value="InterPro"/>
</dbReference>
<dbReference type="Gene3D" id="1.20.970.10">
    <property type="entry name" value="Transferase, Pyrimidine Nucleoside Phosphorylase, Chain C"/>
    <property type="match status" value="1"/>
</dbReference>
<keyword evidence="3 6" id="KW-0328">Glycosyltransferase</keyword>
<dbReference type="Pfam" id="PF00591">
    <property type="entry name" value="Glycos_transf_3"/>
    <property type="match status" value="1"/>
</dbReference>
<dbReference type="SUPFAM" id="SSF54680">
    <property type="entry name" value="Pyrimidine nucleoside phosphorylase C-terminal domain"/>
    <property type="match status" value="1"/>
</dbReference>
<evidence type="ECO:0000313" key="6">
    <source>
        <dbReference type="EMBL" id="MBN8659698.1"/>
    </source>
</evidence>
<feature type="domain" description="Pyrimidine nucleoside phosphorylase C-terminal" evidence="5">
    <location>
        <begin position="349"/>
        <end position="423"/>
    </location>
</feature>
<dbReference type="Gene3D" id="3.90.1170.30">
    <property type="entry name" value="Pyrimidine nucleoside phosphorylase-like, C-terminal domain"/>
    <property type="match status" value="1"/>
</dbReference>
<evidence type="ECO:0000259" key="5">
    <source>
        <dbReference type="SMART" id="SM00941"/>
    </source>
</evidence>
<dbReference type="EMBL" id="JAFLCK010000005">
    <property type="protein sequence ID" value="MBN8659698.1"/>
    <property type="molecule type" value="Genomic_DNA"/>
</dbReference>
<dbReference type="PIRSF" id="PIRSF000478">
    <property type="entry name" value="TP_PyNP"/>
    <property type="match status" value="1"/>
</dbReference>
<dbReference type="PANTHER" id="PTHR10515:SF0">
    <property type="entry name" value="THYMIDINE PHOSPHORYLASE"/>
    <property type="match status" value="1"/>
</dbReference>
<dbReference type="Proteomes" id="UP000664277">
    <property type="component" value="Unassembled WGS sequence"/>
</dbReference>
<dbReference type="InterPro" id="IPR000053">
    <property type="entry name" value="Thymidine/pyrmidine_PPase"/>
</dbReference>
<dbReference type="Gene3D" id="3.40.1030.10">
    <property type="entry name" value="Nucleoside phosphorylase/phosphoribosyltransferase catalytic domain"/>
    <property type="match status" value="1"/>
</dbReference>
<dbReference type="InterPro" id="IPR036566">
    <property type="entry name" value="PYNP-like_C_sf"/>
</dbReference>
<dbReference type="FunFam" id="3.40.1030.10:FF:000003">
    <property type="entry name" value="Pyrimidine-nucleoside phosphorylase"/>
    <property type="match status" value="1"/>
</dbReference>
<evidence type="ECO:0000256" key="2">
    <source>
        <dbReference type="ARBA" id="ARBA00011738"/>
    </source>
</evidence>
<dbReference type="InterPro" id="IPR018090">
    <property type="entry name" value="Pyrmidine_PPas_bac/euk"/>
</dbReference>
<organism evidence="6 7">
    <name type="scientific">Candidatus Obscuribacter phosphatis</name>
    <dbReference type="NCBI Taxonomy" id="1906157"/>
    <lineage>
        <taxon>Bacteria</taxon>
        <taxon>Bacillati</taxon>
        <taxon>Candidatus Melainabacteria</taxon>
        <taxon>Candidatus Obscuribacterales</taxon>
        <taxon>Candidatus Obscuribacteraceae</taxon>
        <taxon>Candidatus Obscuribacter</taxon>
    </lineage>
</organism>
<dbReference type="NCBIfam" id="TIGR02644">
    <property type="entry name" value="Y_phosphoryl"/>
    <property type="match status" value="1"/>
</dbReference>